<dbReference type="RefSeq" id="WP_005002835.1">
    <property type="nucleotide sequence ID" value="NZ_BHGA01000009.1"/>
</dbReference>
<dbReference type="PANTHER" id="PTHR37483:SF1">
    <property type="entry name" value="UPF0125 PROTEIN RATB"/>
    <property type="match status" value="1"/>
</dbReference>
<accession>A0A2N6VBQ7</accession>
<dbReference type="AlphaFoldDB" id="A0A2N6VBQ7"/>
<protein>
    <recommendedName>
        <fullName evidence="2">UPF0125 protein DHW29_17130</fullName>
    </recommendedName>
</protein>
<dbReference type="STRING" id="108980.GCA_000934145_00962"/>
<dbReference type="Proteomes" id="UP000263596">
    <property type="component" value="Unassembled WGS sequence"/>
</dbReference>
<organism evidence="4 7">
    <name type="scientific">Acinetobacter ursingii</name>
    <dbReference type="NCBI Taxonomy" id="108980"/>
    <lineage>
        <taxon>Bacteria</taxon>
        <taxon>Pseudomonadati</taxon>
        <taxon>Pseudomonadota</taxon>
        <taxon>Gammaproteobacteria</taxon>
        <taxon>Moraxellales</taxon>
        <taxon>Moraxellaceae</taxon>
        <taxon>Acinetobacter</taxon>
    </lineage>
</organism>
<evidence type="ECO:0000313" key="7">
    <source>
        <dbReference type="Proteomes" id="UP000263596"/>
    </source>
</evidence>
<evidence type="ECO:0000256" key="2">
    <source>
        <dbReference type="HAMAP-Rule" id="MF_00460"/>
    </source>
</evidence>
<dbReference type="Pfam" id="PF03658">
    <property type="entry name" value="Ub-RnfH"/>
    <property type="match status" value="1"/>
</dbReference>
<dbReference type="Proteomes" id="UP001164081">
    <property type="component" value="Chromosome"/>
</dbReference>
<reference evidence="4 7" key="1">
    <citation type="journal article" date="2018" name="Nat. Biotechnol.">
        <title>A standardized bacterial taxonomy based on genome phylogeny substantially revises the tree of life.</title>
        <authorList>
            <person name="Parks D.H."/>
            <person name="Chuvochina M."/>
            <person name="Waite D.W."/>
            <person name="Rinke C."/>
            <person name="Skarshewski A."/>
            <person name="Chaumeil P.A."/>
            <person name="Hugenholtz P."/>
        </authorList>
    </citation>
    <scope>NUCLEOTIDE SEQUENCE [LARGE SCALE GENOMIC DNA]</scope>
    <source>
        <strain evidence="4">UBA9669</strain>
    </source>
</reference>
<evidence type="ECO:0000256" key="1">
    <source>
        <dbReference type="ARBA" id="ARBA00010645"/>
    </source>
</evidence>
<reference evidence="5" key="2">
    <citation type="journal article" date="2022" name="J Glob Antimicrob Resist">
        <title>Comparative analysis of IMP-4- and OXA-58-containing plasmids of three carbapenemase-producing Acinetobacter ursingii strains in the Netherlands.</title>
        <authorList>
            <person name="Hendrickx A.P.A."/>
            <person name="Schade R.P."/>
            <person name="Landman F."/>
            <person name="Bosch T."/>
            <person name="Schouls L.M."/>
            <person name="van Dijk K."/>
        </authorList>
    </citation>
    <scope>NUCLEOTIDE SEQUENCE</scope>
    <source>
        <strain evidence="5">RIVM_C010559</strain>
        <strain evidence="6">RIVM_C010761</strain>
    </source>
</reference>
<evidence type="ECO:0000256" key="3">
    <source>
        <dbReference type="SAM" id="MobiDB-lite"/>
    </source>
</evidence>
<dbReference type="InterPro" id="IPR037021">
    <property type="entry name" value="RnfH_sf"/>
</dbReference>
<dbReference type="HAMAP" id="MF_00460">
    <property type="entry name" value="UPF0125_RnfH"/>
    <property type="match status" value="1"/>
</dbReference>
<comment type="similarity">
    <text evidence="1 2">Belongs to the UPF0125 (RnfH) family.</text>
</comment>
<dbReference type="Proteomes" id="UP001164064">
    <property type="component" value="Chromosome"/>
</dbReference>
<dbReference type="Gene3D" id="3.10.20.280">
    <property type="entry name" value="RnfH-like"/>
    <property type="match status" value="1"/>
</dbReference>
<dbReference type="EMBL" id="CP089044">
    <property type="protein sequence ID" value="UYF74811.1"/>
    <property type="molecule type" value="Genomic_DNA"/>
</dbReference>
<evidence type="ECO:0000313" key="4">
    <source>
        <dbReference type="EMBL" id="HCK31708.1"/>
    </source>
</evidence>
<dbReference type="PANTHER" id="PTHR37483">
    <property type="entry name" value="UPF0125 PROTEIN RATB"/>
    <property type="match status" value="1"/>
</dbReference>
<dbReference type="EMBL" id="CP089051">
    <property type="protein sequence ID" value="UYF72369.1"/>
    <property type="molecule type" value="Genomic_DNA"/>
</dbReference>
<evidence type="ECO:0000313" key="5">
    <source>
        <dbReference type="EMBL" id="UYF72369.1"/>
    </source>
</evidence>
<name>A0A2N6VBQ7_9GAMM</name>
<proteinExistence type="inferred from homology"/>
<gene>
    <name evidence="4" type="ORF">DHW29_17130</name>
    <name evidence="6" type="ORF">LSO58_13385</name>
    <name evidence="5" type="ORF">LSO60_03590</name>
</gene>
<sequence>MSHAQVWVAYAAVNQQFLIAVPFTQGMTAIQAIELSQIRQQIEIAEPLKLGIFGVKITLDTPLKAGDRVEIYRPLMIHPQDIRRNRAQKNPVGRFQRGNRFKQSDS</sequence>
<dbReference type="EMBL" id="DPVE01000320">
    <property type="protein sequence ID" value="HCK31708.1"/>
    <property type="molecule type" value="Genomic_DNA"/>
</dbReference>
<dbReference type="SUPFAM" id="SSF54285">
    <property type="entry name" value="MoaD/ThiS"/>
    <property type="match status" value="1"/>
</dbReference>
<dbReference type="InterPro" id="IPR016155">
    <property type="entry name" value="Mopterin_synth/thiamin_S_b"/>
</dbReference>
<dbReference type="InterPro" id="IPR005346">
    <property type="entry name" value="RnfH"/>
</dbReference>
<evidence type="ECO:0000313" key="6">
    <source>
        <dbReference type="EMBL" id="UYF74811.1"/>
    </source>
</evidence>
<feature type="region of interest" description="Disordered" evidence="3">
    <location>
        <begin position="83"/>
        <end position="106"/>
    </location>
</feature>